<dbReference type="InterPro" id="IPR001766">
    <property type="entry name" value="Fork_head_dom"/>
</dbReference>
<protein>
    <submittedName>
        <fullName evidence="10">Forkhead box protein K2</fullName>
    </submittedName>
</protein>
<dbReference type="InterPro" id="IPR036388">
    <property type="entry name" value="WH-like_DNA-bd_sf"/>
</dbReference>
<evidence type="ECO:0000259" key="8">
    <source>
        <dbReference type="PROSITE" id="PS50006"/>
    </source>
</evidence>
<evidence type="ECO:0000256" key="2">
    <source>
        <dbReference type="ARBA" id="ARBA00023015"/>
    </source>
</evidence>
<keyword evidence="2" id="KW-0805">Transcription regulation</keyword>
<dbReference type="OrthoDB" id="691130at2759"/>
<evidence type="ECO:0000256" key="4">
    <source>
        <dbReference type="ARBA" id="ARBA00023163"/>
    </source>
</evidence>
<dbReference type="SUPFAM" id="SSF46785">
    <property type="entry name" value="Winged helix' DNA-binding domain"/>
    <property type="match status" value="1"/>
</dbReference>
<dbReference type="InterPro" id="IPR008984">
    <property type="entry name" value="SMAD_FHA_dom_sf"/>
</dbReference>
<reference evidence="10" key="1">
    <citation type="submission" date="2019-05" db="EMBL/GenBank/DDBJ databases">
        <title>Annotation for the trematode Fasciolopsis buski.</title>
        <authorList>
            <person name="Choi Y.-J."/>
        </authorList>
    </citation>
    <scope>NUCLEOTIDE SEQUENCE</scope>
    <source>
        <strain evidence="10">HT</strain>
        <tissue evidence="10">Whole worm</tissue>
    </source>
</reference>
<sequence>MTRPFARLTLLDNEVYEMMKPRIIIGRGTAIAPVDVDVGSSSFVSRRHLELMWEGNALKLKCNGKNGIFVDKSFRPYGNNPLILPNRCVLRFPSTSIQIGVEQSRRAFSRRLSVDRKAVRLRRMRKIQSSIDSLTSDEQRDGPKRPRRSSSPVDLDSYECELFHKSCMESSSNTLMKSGTRRKQALIPTMNCCALKPVADCKDPSAVVSGPLASSIEGERTDQKTSGVPASTAGTVNTPTTIVYPRSASSRETTAMGGRILFASLPTVCTVSGLDATVDRGDRTTKPPYSYAQLIAQAIATQPDHQLTLSGIYDYISQNYPYYTPHDKGWQNSVRHNLSLNRHFFKVR</sequence>
<feature type="domain" description="FHA" evidence="8">
    <location>
        <begin position="23"/>
        <end position="75"/>
    </location>
</feature>
<evidence type="ECO:0000259" key="9">
    <source>
        <dbReference type="PROSITE" id="PS50039"/>
    </source>
</evidence>
<dbReference type="GO" id="GO:0003700">
    <property type="term" value="F:DNA-binding transcription factor activity"/>
    <property type="evidence" value="ECO:0007669"/>
    <property type="project" value="InterPro"/>
</dbReference>
<dbReference type="GO" id="GO:0045893">
    <property type="term" value="P:positive regulation of DNA-templated transcription"/>
    <property type="evidence" value="ECO:0007669"/>
    <property type="project" value="UniProtKB-ARBA"/>
</dbReference>
<dbReference type="Pfam" id="PF00498">
    <property type="entry name" value="FHA"/>
    <property type="match status" value="1"/>
</dbReference>
<feature type="domain" description="Fork-head" evidence="9">
    <location>
        <begin position="286"/>
        <end position="348"/>
    </location>
</feature>
<feature type="DNA-binding region" description="Fork-head" evidence="6">
    <location>
        <begin position="286"/>
        <end position="348"/>
    </location>
</feature>
<feature type="region of interest" description="Disordered" evidence="7">
    <location>
        <begin position="130"/>
        <end position="153"/>
    </location>
</feature>
<dbReference type="PROSITE" id="PS00658">
    <property type="entry name" value="FORK_HEAD_2"/>
    <property type="match status" value="1"/>
</dbReference>
<dbReference type="PROSITE" id="PS50039">
    <property type="entry name" value="FORK_HEAD_3"/>
    <property type="match status" value="1"/>
</dbReference>
<evidence type="ECO:0000256" key="5">
    <source>
        <dbReference type="ARBA" id="ARBA00023242"/>
    </source>
</evidence>
<dbReference type="Pfam" id="PF00250">
    <property type="entry name" value="Forkhead"/>
    <property type="match status" value="1"/>
</dbReference>
<dbReference type="PANTHER" id="PTHR45881">
    <property type="entry name" value="CHECKPOINT SUPPRESSOR 1-LIKE, ISOFORM A-RELATED"/>
    <property type="match status" value="1"/>
</dbReference>
<evidence type="ECO:0000256" key="6">
    <source>
        <dbReference type="PROSITE-ProRule" id="PRU00089"/>
    </source>
</evidence>
<dbReference type="Gene3D" id="1.10.10.10">
    <property type="entry name" value="Winged helix-like DNA-binding domain superfamily/Winged helix DNA-binding domain"/>
    <property type="match status" value="1"/>
</dbReference>
<dbReference type="SMART" id="SM00339">
    <property type="entry name" value="FH"/>
    <property type="match status" value="1"/>
</dbReference>
<dbReference type="InterPro" id="IPR030456">
    <property type="entry name" value="TF_fork_head_CS_2"/>
</dbReference>
<keyword evidence="5 6" id="KW-0539">Nucleus</keyword>
<dbReference type="GO" id="GO:0006357">
    <property type="term" value="P:regulation of transcription by RNA polymerase II"/>
    <property type="evidence" value="ECO:0007669"/>
    <property type="project" value="UniProtKB-ARBA"/>
</dbReference>
<evidence type="ECO:0000313" key="11">
    <source>
        <dbReference type="Proteomes" id="UP000728185"/>
    </source>
</evidence>
<evidence type="ECO:0000256" key="3">
    <source>
        <dbReference type="ARBA" id="ARBA00023125"/>
    </source>
</evidence>
<dbReference type="AlphaFoldDB" id="A0A8E0VQL7"/>
<comment type="subcellular location">
    <subcellularLocation>
        <location evidence="1 6">Nucleus</location>
    </subcellularLocation>
</comment>
<evidence type="ECO:0000256" key="7">
    <source>
        <dbReference type="SAM" id="MobiDB-lite"/>
    </source>
</evidence>
<keyword evidence="3 6" id="KW-0238">DNA-binding</keyword>
<dbReference type="SUPFAM" id="SSF49879">
    <property type="entry name" value="SMAD/FHA domain"/>
    <property type="match status" value="1"/>
</dbReference>
<dbReference type="PRINTS" id="PR00053">
    <property type="entry name" value="FORKHEAD"/>
</dbReference>
<dbReference type="PROSITE" id="PS50006">
    <property type="entry name" value="FHA_DOMAIN"/>
    <property type="match status" value="1"/>
</dbReference>
<accession>A0A8E0VQL7</accession>
<dbReference type="EMBL" id="LUCM01001550">
    <property type="protein sequence ID" value="KAA0198714.1"/>
    <property type="molecule type" value="Genomic_DNA"/>
</dbReference>
<organism evidence="10 11">
    <name type="scientific">Fasciolopsis buskii</name>
    <dbReference type="NCBI Taxonomy" id="27845"/>
    <lineage>
        <taxon>Eukaryota</taxon>
        <taxon>Metazoa</taxon>
        <taxon>Spiralia</taxon>
        <taxon>Lophotrochozoa</taxon>
        <taxon>Platyhelminthes</taxon>
        <taxon>Trematoda</taxon>
        <taxon>Digenea</taxon>
        <taxon>Plagiorchiida</taxon>
        <taxon>Echinostomata</taxon>
        <taxon>Echinostomatoidea</taxon>
        <taxon>Fasciolidae</taxon>
        <taxon>Fasciolopsis</taxon>
    </lineage>
</organism>
<keyword evidence="4" id="KW-0804">Transcription</keyword>
<dbReference type="InterPro" id="IPR000253">
    <property type="entry name" value="FHA_dom"/>
</dbReference>
<proteinExistence type="predicted"/>
<dbReference type="Proteomes" id="UP000728185">
    <property type="component" value="Unassembled WGS sequence"/>
</dbReference>
<dbReference type="PROSITE" id="PS00657">
    <property type="entry name" value="FORK_HEAD_1"/>
    <property type="match status" value="1"/>
</dbReference>
<dbReference type="GO" id="GO:0005634">
    <property type="term" value="C:nucleus"/>
    <property type="evidence" value="ECO:0007669"/>
    <property type="project" value="UniProtKB-SubCell"/>
</dbReference>
<dbReference type="GO" id="GO:0043565">
    <property type="term" value="F:sequence-specific DNA binding"/>
    <property type="evidence" value="ECO:0007669"/>
    <property type="project" value="InterPro"/>
</dbReference>
<feature type="region of interest" description="Disordered" evidence="7">
    <location>
        <begin position="215"/>
        <end position="239"/>
    </location>
</feature>
<name>A0A8E0VQL7_9TREM</name>
<dbReference type="InterPro" id="IPR018122">
    <property type="entry name" value="TF_fork_head_CS_1"/>
</dbReference>
<evidence type="ECO:0000313" key="10">
    <source>
        <dbReference type="EMBL" id="KAA0198714.1"/>
    </source>
</evidence>
<feature type="compositionally biased region" description="Polar residues" evidence="7">
    <location>
        <begin position="224"/>
        <end position="239"/>
    </location>
</feature>
<keyword evidence="11" id="KW-1185">Reference proteome</keyword>
<dbReference type="InterPro" id="IPR036390">
    <property type="entry name" value="WH_DNA-bd_sf"/>
</dbReference>
<gene>
    <name evidence="10" type="ORF">FBUS_05911</name>
</gene>
<dbReference type="Gene3D" id="2.60.200.20">
    <property type="match status" value="1"/>
</dbReference>
<comment type="caution">
    <text evidence="10">The sequence shown here is derived from an EMBL/GenBank/DDBJ whole genome shotgun (WGS) entry which is preliminary data.</text>
</comment>
<dbReference type="SMART" id="SM00240">
    <property type="entry name" value="FHA"/>
    <property type="match status" value="1"/>
</dbReference>
<evidence type="ECO:0000256" key="1">
    <source>
        <dbReference type="ARBA" id="ARBA00004123"/>
    </source>
</evidence>